<evidence type="ECO:0000256" key="3">
    <source>
        <dbReference type="SAM" id="MobiDB-lite"/>
    </source>
</evidence>
<proteinExistence type="inferred from homology"/>
<reference evidence="5 6" key="1">
    <citation type="submission" date="2016-04" db="EMBL/GenBank/DDBJ databases">
        <title>Draft genome sequence of freshwater magnetotactic bacteria Magnetospirillum marisnigri SP-1 and Magnetospirillum moscoviense BB-1.</title>
        <authorList>
            <person name="Koziaeva V."/>
            <person name="Dziuba M.V."/>
            <person name="Ivanov T.M."/>
            <person name="Kuznetsov B."/>
            <person name="Grouzdev D.S."/>
        </authorList>
    </citation>
    <scope>NUCLEOTIDE SEQUENCE [LARGE SCALE GENOMIC DNA]</scope>
    <source>
        <strain evidence="5 6">SP-1</strain>
    </source>
</reference>
<feature type="region of interest" description="Disordered" evidence="3">
    <location>
        <begin position="1"/>
        <end position="25"/>
    </location>
</feature>
<sequence length="164" mass="18113">MTTRRLRLVDPAEDDSGRPPPLKGGHMRIAVATQDRQRVDAHFASAKTFMFYDIGPEGHTFLEAVQFDNVSNEDGNHKEDGEDRLAAKINALEGSSLLFCRAIGGPAAARVVRAKVHPIKLPVDESIADVIERVRTMLKGNPPPWLRKAMRGADAGDERFIDED</sequence>
<feature type="domain" description="Dinitrogenase iron-molybdenum cofactor biosynthesis" evidence="4">
    <location>
        <begin position="36"/>
        <end position="135"/>
    </location>
</feature>
<dbReference type="PANTHER" id="PTHR33937">
    <property type="entry name" value="IRON-MOLYBDENUM PROTEIN-RELATED-RELATED"/>
    <property type="match status" value="1"/>
</dbReference>
<dbReference type="GO" id="GO:0051540">
    <property type="term" value="F:metal cluster binding"/>
    <property type="evidence" value="ECO:0007669"/>
    <property type="project" value="InterPro"/>
</dbReference>
<keyword evidence="6" id="KW-1185">Reference proteome</keyword>
<evidence type="ECO:0000256" key="1">
    <source>
        <dbReference type="ARBA" id="ARBA00010285"/>
    </source>
</evidence>
<dbReference type="AlphaFoldDB" id="A0A178M8B0"/>
<dbReference type="Pfam" id="PF02579">
    <property type="entry name" value="Nitro_FeMo-Co"/>
    <property type="match status" value="1"/>
</dbReference>
<dbReference type="NCBIfam" id="TIGR02663">
    <property type="entry name" value="nifX"/>
    <property type="match status" value="1"/>
</dbReference>
<dbReference type="InterPro" id="IPR003731">
    <property type="entry name" value="Di-Nase_FeMo-co_biosynth"/>
</dbReference>
<dbReference type="SUPFAM" id="SSF53146">
    <property type="entry name" value="Nitrogenase accessory factor-like"/>
    <property type="match status" value="1"/>
</dbReference>
<dbReference type="InterPro" id="IPR051840">
    <property type="entry name" value="NifX/NifY_domain"/>
</dbReference>
<dbReference type="Gene3D" id="3.30.420.130">
    <property type="entry name" value="Dinitrogenase iron-molybdenum cofactor biosynthesis domain"/>
    <property type="match status" value="1"/>
</dbReference>
<dbReference type="InterPro" id="IPR036105">
    <property type="entry name" value="DiNase_FeMo-co_biosyn_sf"/>
</dbReference>
<dbReference type="EMBL" id="LWQT01000109">
    <property type="protein sequence ID" value="OAN44766.1"/>
    <property type="molecule type" value="Genomic_DNA"/>
</dbReference>
<dbReference type="STRING" id="1285242.A6A04_08080"/>
<comment type="similarity">
    <text evidence="1">Belongs to the NifX/NifY family.</text>
</comment>
<evidence type="ECO:0000256" key="2">
    <source>
        <dbReference type="ARBA" id="ARBA00023231"/>
    </source>
</evidence>
<keyword evidence="2" id="KW-0535">Nitrogen fixation</keyword>
<evidence type="ECO:0000313" key="5">
    <source>
        <dbReference type="EMBL" id="OAN44766.1"/>
    </source>
</evidence>
<evidence type="ECO:0000313" key="6">
    <source>
        <dbReference type="Proteomes" id="UP000078428"/>
    </source>
</evidence>
<evidence type="ECO:0000259" key="4">
    <source>
        <dbReference type="Pfam" id="PF02579"/>
    </source>
</evidence>
<comment type="caution">
    <text evidence="5">The sequence shown here is derived from an EMBL/GenBank/DDBJ whole genome shotgun (WGS) entry which is preliminary data.</text>
</comment>
<dbReference type="Proteomes" id="UP000078428">
    <property type="component" value="Unassembled WGS sequence"/>
</dbReference>
<dbReference type="GO" id="GO:0009399">
    <property type="term" value="P:nitrogen fixation"/>
    <property type="evidence" value="ECO:0007669"/>
    <property type="project" value="InterPro"/>
</dbReference>
<protein>
    <submittedName>
        <fullName evidence="5">Nitrogen fixation protein NifX</fullName>
    </submittedName>
</protein>
<dbReference type="PANTHER" id="PTHR33937:SF1">
    <property type="entry name" value="IRON-MOLIBDENUM COFACTOR PROCESSING PROTEIN"/>
    <property type="match status" value="1"/>
</dbReference>
<dbReference type="InterPro" id="IPR013480">
    <property type="entry name" value="NifX"/>
</dbReference>
<dbReference type="CDD" id="cd00853">
    <property type="entry name" value="NifX"/>
    <property type="match status" value="1"/>
</dbReference>
<dbReference type="InterPro" id="IPR034169">
    <property type="entry name" value="NifX-like"/>
</dbReference>
<organism evidence="5 6">
    <name type="scientific">Paramagnetospirillum marisnigri</name>
    <dbReference type="NCBI Taxonomy" id="1285242"/>
    <lineage>
        <taxon>Bacteria</taxon>
        <taxon>Pseudomonadati</taxon>
        <taxon>Pseudomonadota</taxon>
        <taxon>Alphaproteobacteria</taxon>
        <taxon>Rhodospirillales</taxon>
        <taxon>Magnetospirillaceae</taxon>
        <taxon>Paramagnetospirillum</taxon>
    </lineage>
</organism>
<accession>A0A178M8B0</accession>
<name>A0A178M8B0_9PROT</name>
<gene>
    <name evidence="5" type="ORF">A6A04_08080</name>
</gene>